<dbReference type="EMBL" id="PQVF01000001">
    <property type="protein sequence ID" value="POY38944.1"/>
    <property type="molecule type" value="Genomic_DNA"/>
</dbReference>
<keyword evidence="3" id="KW-0418">Kinase</keyword>
<name>A0A2S5A8W2_9SPHI</name>
<keyword evidence="6" id="KW-1185">Reference proteome</keyword>
<evidence type="ECO:0000256" key="2">
    <source>
        <dbReference type="ARBA" id="ARBA00022679"/>
    </source>
</evidence>
<dbReference type="Pfam" id="PF03976">
    <property type="entry name" value="PPK2"/>
    <property type="match status" value="1"/>
</dbReference>
<evidence type="ECO:0000256" key="1">
    <source>
        <dbReference type="ARBA" id="ARBA00009924"/>
    </source>
</evidence>
<dbReference type="NCBIfam" id="TIGR03709">
    <property type="entry name" value="PPK2_rel_1"/>
    <property type="match status" value="1"/>
</dbReference>
<reference evidence="5 6" key="1">
    <citation type="submission" date="2018-01" db="EMBL/GenBank/DDBJ databases">
        <authorList>
            <person name="Gaut B.S."/>
            <person name="Morton B.R."/>
            <person name="Clegg M.T."/>
            <person name="Duvall M.R."/>
        </authorList>
    </citation>
    <scope>NUCLEOTIDE SEQUENCE [LARGE SCALE GENOMIC DNA]</scope>
    <source>
        <strain evidence="5 6">HR-AV</strain>
    </source>
</reference>
<protein>
    <submittedName>
        <fullName evidence="5">Polyphosphate--nucleotide phosphotransferase</fullName>
    </submittedName>
</protein>
<gene>
    <name evidence="5" type="ORF">C3K47_00120</name>
</gene>
<organism evidence="5 6">
    <name type="scientific">Solitalea longa</name>
    <dbReference type="NCBI Taxonomy" id="2079460"/>
    <lineage>
        <taxon>Bacteria</taxon>
        <taxon>Pseudomonadati</taxon>
        <taxon>Bacteroidota</taxon>
        <taxon>Sphingobacteriia</taxon>
        <taxon>Sphingobacteriales</taxon>
        <taxon>Sphingobacteriaceae</taxon>
        <taxon>Solitalea</taxon>
    </lineage>
</organism>
<dbReference type="PIRSF" id="PIRSF028756">
    <property type="entry name" value="PPK2_prd"/>
    <property type="match status" value="1"/>
</dbReference>
<dbReference type="GO" id="GO:0006797">
    <property type="term" value="P:polyphosphate metabolic process"/>
    <property type="evidence" value="ECO:0007669"/>
    <property type="project" value="InterPro"/>
</dbReference>
<evidence type="ECO:0000256" key="3">
    <source>
        <dbReference type="ARBA" id="ARBA00022777"/>
    </source>
</evidence>
<feature type="domain" description="Polyphosphate kinase-2-related" evidence="4">
    <location>
        <begin position="33"/>
        <end position="270"/>
    </location>
</feature>
<keyword evidence="2 5" id="KW-0808">Transferase</keyword>
<dbReference type="RefSeq" id="WP_103787046.1">
    <property type="nucleotide sequence ID" value="NZ_PQVF01000001.1"/>
</dbReference>
<dbReference type="OrthoDB" id="9775224at2"/>
<dbReference type="AlphaFoldDB" id="A0A2S5A8W2"/>
<dbReference type="GO" id="GO:0008976">
    <property type="term" value="F:polyphosphate kinase activity"/>
    <property type="evidence" value="ECO:0007669"/>
    <property type="project" value="InterPro"/>
</dbReference>
<dbReference type="InterPro" id="IPR022488">
    <property type="entry name" value="PPK2-related"/>
</dbReference>
<comment type="similarity">
    <text evidence="1">Belongs to the polyphosphate kinase 2 (PPK2) family. Class I subfamily.</text>
</comment>
<evidence type="ECO:0000259" key="4">
    <source>
        <dbReference type="Pfam" id="PF03976"/>
    </source>
</evidence>
<sequence>MIKLLKDERVTVRSGKNFKLSKFDPGFSIDYVEKEEAREIMQEHIQRITALQEKLFAADNHAILMIFQARDAAGKDSTIKHVMSGINPSGCQVVSFKAPNTNELDHDFLWRTSLHLPERGRIGIFNRSYYEEVIVTKVHPEIIFNQRLPDVSSPKDINKDFWKNRYESIRNHEKHLAQNGYVILKFFLNVSKKEQKKRFLERIDDPEKHWKFSYGDLKERGFWDDYQNAFEEMVEETADNNAPWFIIPSDKKWFAQLAVARILLETLESLDLKYPSITAEEKELLEKAKRELEEEKD</sequence>
<dbReference type="PANTHER" id="PTHR34383">
    <property type="entry name" value="POLYPHOSPHATE:AMP PHOSPHOTRANSFERASE-RELATED"/>
    <property type="match status" value="1"/>
</dbReference>
<evidence type="ECO:0000313" key="5">
    <source>
        <dbReference type="EMBL" id="POY38944.1"/>
    </source>
</evidence>
<dbReference type="PANTHER" id="PTHR34383:SF3">
    <property type="entry name" value="POLYPHOSPHATE:AMP PHOSPHOTRANSFERASE"/>
    <property type="match status" value="1"/>
</dbReference>
<dbReference type="InterPro" id="IPR016898">
    <property type="entry name" value="Polyphosphate_phosphotransfera"/>
</dbReference>
<comment type="caution">
    <text evidence="5">The sequence shown here is derived from an EMBL/GenBank/DDBJ whole genome shotgun (WGS) entry which is preliminary data.</text>
</comment>
<dbReference type="SUPFAM" id="SSF52540">
    <property type="entry name" value="P-loop containing nucleoside triphosphate hydrolases"/>
    <property type="match status" value="1"/>
</dbReference>
<accession>A0A2S5A8W2</accession>
<evidence type="ECO:0000313" key="6">
    <source>
        <dbReference type="Proteomes" id="UP000236893"/>
    </source>
</evidence>
<dbReference type="InterPro" id="IPR027417">
    <property type="entry name" value="P-loop_NTPase"/>
</dbReference>
<dbReference type="Gene3D" id="3.40.50.300">
    <property type="entry name" value="P-loop containing nucleotide triphosphate hydrolases"/>
    <property type="match status" value="1"/>
</dbReference>
<proteinExistence type="inferred from homology"/>
<dbReference type="InterPro" id="IPR022300">
    <property type="entry name" value="PPK2-rel_1"/>
</dbReference>
<dbReference type="Proteomes" id="UP000236893">
    <property type="component" value="Unassembled WGS sequence"/>
</dbReference>